<feature type="domain" description="NTF2" evidence="1">
    <location>
        <begin position="135"/>
        <end position="206"/>
    </location>
</feature>
<dbReference type="AlphaFoldDB" id="A0A5N6DPS3"/>
<accession>A0A5N6DPS3</accession>
<dbReference type="Gene3D" id="3.10.450.50">
    <property type="match status" value="1"/>
</dbReference>
<dbReference type="Pfam" id="PF02136">
    <property type="entry name" value="NTF2"/>
    <property type="match status" value="1"/>
</dbReference>
<protein>
    <recommendedName>
        <fullName evidence="1">NTF2 domain-containing protein</fullName>
    </recommendedName>
</protein>
<dbReference type="SUPFAM" id="SSF54427">
    <property type="entry name" value="NTF2-like"/>
    <property type="match status" value="1"/>
</dbReference>
<dbReference type="VEuPathDB" id="FungiDB:BDV34DRAFT_223717"/>
<proteinExistence type="predicted"/>
<organism evidence="2 3">
    <name type="scientific">Aspergillus parasiticus</name>
    <dbReference type="NCBI Taxonomy" id="5067"/>
    <lineage>
        <taxon>Eukaryota</taxon>
        <taxon>Fungi</taxon>
        <taxon>Dikarya</taxon>
        <taxon>Ascomycota</taxon>
        <taxon>Pezizomycotina</taxon>
        <taxon>Eurotiomycetes</taxon>
        <taxon>Eurotiomycetidae</taxon>
        <taxon>Eurotiales</taxon>
        <taxon>Aspergillaceae</taxon>
        <taxon>Aspergillus</taxon>
        <taxon>Aspergillus subgen. Circumdati</taxon>
    </lineage>
</organism>
<dbReference type="Gene3D" id="2.60.120.330">
    <property type="entry name" value="B-lactam Antibiotic, Isopenicillin N Synthase, Chain"/>
    <property type="match status" value="1"/>
</dbReference>
<dbReference type="EMBL" id="ML734958">
    <property type="protein sequence ID" value="KAB8207152.1"/>
    <property type="molecule type" value="Genomic_DNA"/>
</dbReference>
<dbReference type="Pfam" id="PF03171">
    <property type="entry name" value="2OG-FeII_Oxy"/>
    <property type="match status" value="1"/>
</dbReference>
<sequence>MLTLLFTQQPGLQVLSPTTSEWEWVHTREGHGIVNVGDTLRFLSGERLRSALYRVLPLTDKDSAHPYDRCSTAYLRAAEDAVFVGNDGKKTTADEWFLHKFHSFTQDSSVQWLDLVAVGGYGDFRSEGLSITKTEQESFISQYYGMFDNTNTRSTLTSLYRRESYLVWEGQPYQGPENIMAALSQAGLNAPSSADSDPKLYTLLHY</sequence>
<keyword evidence="3" id="KW-1185">Reference proteome</keyword>
<evidence type="ECO:0000259" key="1">
    <source>
        <dbReference type="PROSITE" id="PS50177"/>
    </source>
</evidence>
<dbReference type="InterPro" id="IPR002075">
    <property type="entry name" value="NTF2_dom"/>
</dbReference>
<dbReference type="PROSITE" id="PS50177">
    <property type="entry name" value="NTF2_DOMAIN"/>
    <property type="match status" value="1"/>
</dbReference>
<dbReference type="Proteomes" id="UP000326532">
    <property type="component" value="Unassembled WGS sequence"/>
</dbReference>
<dbReference type="InterPro" id="IPR018222">
    <property type="entry name" value="Nuclear_transport_factor_2_euk"/>
</dbReference>
<name>A0A5N6DPS3_ASPPA</name>
<evidence type="ECO:0000313" key="2">
    <source>
        <dbReference type="EMBL" id="KAB8207152.1"/>
    </source>
</evidence>
<reference evidence="2 3" key="1">
    <citation type="submission" date="2019-04" db="EMBL/GenBank/DDBJ databases">
        <title>Fungal friends and foes A comparative genomics study of 23 Aspergillus species from section Flavi.</title>
        <authorList>
            <consortium name="DOE Joint Genome Institute"/>
            <person name="Kjaerbolling I."/>
            <person name="Vesth T.C."/>
            <person name="Frisvad J.C."/>
            <person name="Nybo J.L."/>
            <person name="Theobald S."/>
            <person name="Kildgaard S."/>
            <person name="Petersen T.I."/>
            <person name="Kuo A."/>
            <person name="Sato A."/>
            <person name="Lyhne E.K."/>
            <person name="Kogle M.E."/>
            <person name="Wiebenga A."/>
            <person name="Kun R.S."/>
            <person name="Lubbers R.J."/>
            <person name="Makela M.R."/>
            <person name="Barry K."/>
            <person name="Chovatia M."/>
            <person name="Clum A."/>
            <person name="Daum C."/>
            <person name="Haridas S."/>
            <person name="He G."/>
            <person name="LaButti K."/>
            <person name="Lipzen A."/>
            <person name="Mondo S."/>
            <person name="Pangilinan J."/>
            <person name="Riley R."/>
            <person name="Salamov A."/>
            <person name="Simmons B.A."/>
            <person name="Magnuson J.K."/>
            <person name="Henrissat B."/>
            <person name="Mortensen U.H."/>
            <person name="Larsen T.O."/>
            <person name="De vries R.P."/>
            <person name="Grigoriev I.V."/>
            <person name="Machida M."/>
            <person name="Baker S.E."/>
            <person name="Andersen M.R."/>
        </authorList>
    </citation>
    <scope>NUCLEOTIDE SEQUENCE [LARGE SCALE GENOMIC DNA]</scope>
    <source>
        <strain evidence="2 3">CBS 117618</strain>
    </source>
</reference>
<gene>
    <name evidence="2" type="ORF">BDV34DRAFT_223717</name>
</gene>
<dbReference type="SUPFAM" id="SSF51197">
    <property type="entry name" value="Clavaminate synthase-like"/>
    <property type="match status" value="1"/>
</dbReference>
<evidence type="ECO:0000313" key="3">
    <source>
        <dbReference type="Proteomes" id="UP000326532"/>
    </source>
</evidence>
<dbReference type="InterPro" id="IPR044861">
    <property type="entry name" value="IPNS-like_FE2OG_OXY"/>
</dbReference>
<dbReference type="InterPro" id="IPR027443">
    <property type="entry name" value="IPNS-like_sf"/>
</dbReference>
<dbReference type="InterPro" id="IPR032710">
    <property type="entry name" value="NTF2-like_dom_sf"/>
</dbReference>